<evidence type="ECO:0000313" key="6">
    <source>
        <dbReference type="EMBL" id="ASJ55081.1"/>
    </source>
</evidence>
<sequence>MNVLVTSVGRRVKLLHYFVHEWGDTGKIIAVDCDPTAPALYAAHHHEQVPRIDDPGYLDALLQICQRYEIKAILSLIDPELTLLATHADRFYMQGIEVIVSNRDVIQMCLDKMATYDFLSAHQIPAIPTFTKMDEVQAALFAGQITYPLIVKPRYGSASLGITRVENDQEWSVLMEKTKDVVIQPFLQAEEYGMDGYVDLISGELVTLFARKKLRMRAGETDRSLAVKDPRLLSLAKELIRVLEARGPIDIDCFLVGDQYVVSEINPRFGGGYPHAHESGVNSVRALLQNIKGLVNVPKVGEYKEGSIMMKYDEVMLLE</sequence>
<dbReference type="PANTHER" id="PTHR43585:SF2">
    <property type="entry name" value="ATP-GRASP ENZYME FSQD"/>
    <property type="match status" value="1"/>
</dbReference>
<dbReference type="Pfam" id="PF21360">
    <property type="entry name" value="PylC-like_N"/>
    <property type="match status" value="1"/>
</dbReference>
<keyword evidence="1" id="KW-0436">Ligase</keyword>
<dbReference type="SUPFAM" id="SSF56059">
    <property type="entry name" value="Glutathione synthetase ATP-binding domain-like"/>
    <property type="match status" value="1"/>
</dbReference>
<dbReference type="KEGG" id="bfm:BP422_16915"/>
<evidence type="ECO:0000256" key="4">
    <source>
        <dbReference type="PROSITE-ProRule" id="PRU00409"/>
    </source>
</evidence>
<dbReference type="InterPro" id="IPR003806">
    <property type="entry name" value="ATP-grasp_PylC-type"/>
</dbReference>
<evidence type="ECO:0000256" key="3">
    <source>
        <dbReference type="ARBA" id="ARBA00022840"/>
    </source>
</evidence>
<dbReference type="GO" id="GO:0016874">
    <property type="term" value="F:ligase activity"/>
    <property type="evidence" value="ECO:0007669"/>
    <property type="project" value="UniProtKB-KW"/>
</dbReference>
<dbReference type="PANTHER" id="PTHR43585">
    <property type="entry name" value="FUMIPYRROLE BIOSYNTHESIS PROTEIN C"/>
    <property type="match status" value="1"/>
</dbReference>
<dbReference type="Proteomes" id="UP000197781">
    <property type="component" value="Chromosome"/>
</dbReference>
<evidence type="ECO:0000256" key="1">
    <source>
        <dbReference type="ARBA" id="ARBA00022598"/>
    </source>
</evidence>
<dbReference type="PROSITE" id="PS50975">
    <property type="entry name" value="ATP_GRASP"/>
    <property type="match status" value="1"/>
</dbReference>
<accession>A0A220MJ87</accession>
<dbReference type="InterPro" id="IPR052032">
    <property type="entry name" value="ATP-dep_AA_Ligase"/>
</dbReference>
<dbReference type="Gene3D" id="3.30.1490.20">
    <property type="entry name" value="ATP-grasp fold, A domain"/>
    <property type="match status" value="1"/>
</dbReference>
<dbReference type="AlphaFoldDB" id="A0A220MJ87"/>
<dbReference type="GO" id="GO:0005524">
    <property type="term" value="F:ATP binding"/>
    <property type="evidence" value="ECO:0007669"/>
    <property type="project" value="UniProtKB-UniRule"/>
</dbReference>
<evidence type="ECO:0000313" key="7">
    <source>
        <dbReference type="Proteomes" id="UP000197781"/>
    </source>
</evidence>
<dbReference type="GO" id="GO:0046872">
    <property type="term" value="F:metal ion binding"/>
    <property type="evidence" value="ECO:0007669"/>
    <property type="project" value="InterPro"/>
</dbReference>
<dbReference type="Gene3D" id="3.30.470.20">
    <property type="entry name" value="ATP-grasp fold, B domain"/>
    <property type="match status" value="1"/>
</dbReference>
<dbReference type="InterPro" id="IPR011761">
    <property type="entry name" value="ATP-grasp"/>
</dbReference>
<dbReference type="RefSeq" id="WP_088908770.1">
    <property type="nucleotide sequence ID" value="NZ_CP018145.1"/>
</dbReference>
<proteinExistence type="predicted"/>
<keyword evidence="3 4" id="KW-0067">ATP-binding</keyword>
<evidence type="ECO:0000259" key="5">
    <source>
        <dbReference type="PROSITE" id="PS50975"/>
    </source>
</evidence>
<keyword evidence="2 4" id="KW-0547">Nucleotide-binding</keyword>
<name>A0A220MJ87_9BACL</name>
<dbReference type="InterPro" id="IPR013815">
    <property type="entry name" value="ATP_grasp_subdomain_1"/>
</dbReference>
<feature type="domain" description="ATP-grasp" evidence="5">
    <location>
        <begin position="116"/>
        <end position="292"/>
    </location>
</feature>
<dbReference type="EMBL" id="CP018145">
    <property type="protein sequence ID" value="ASJ55081.1"/>
    <property type="molecule type" value="Genomic_DNA"/>
</dbReference>
<gene>
    <name evidence="6" type="ORF">BP422_16915</name>
</gene>
<dbReference type="NCBIfam" id="NF009406">
    <property type="entry name" value="PRK12767.1-5"/>
    <property type="match status" value="1"/>
</dbReference>
<dbReference type="InterPro" id="IPR048764">
    <property type="entry name" value="PylC_N"/>
</dbReference>
<evidence type="ECO:0000256" key="2">
    <source>
        <dbReference type="ARBA" id="ARBA00022741"/>
    </source>
</evidence>
<organism evidence="6 7">
    <name type="scientific">Brevibacillus formosus</name>
    <dbReference type="NCBI Taxonomy" id="54913"/>
    <lineage>
        <taxon>Bacteria</taxon>
        <taxon>Bacillati</taxon>
        <taxon>Bacillota</taxon>
        <taxon>Bacilli</taxon>
        <taxon>Bacillales</taxon>
        <taxon>Paenibacillaceae</taxon>
        <taxon>Brevibacillus</taxon>
    </lineage>
</organism>
<reference evidence="6 7" key="1">
    <citation type="submission" date="2016-11" db="EMBL/GenBank/DDBJ databases">
        <authorList>
            <person name="Jaros S."/>
            <person name="Januszkiewicz K."/>
            <person name="Wedrychowicz H."/>
        </authorList>
    </citation>
    <scope>NUCLEOTIDE SEQUENCE [LARGE SCALE GENOMIC DNA]</scope>
    <source>
        <strain evidence="6 7">NF2</strain>
    </source>
</reference>
<dbReference type="Pfam" id="PF02655">
    <property type="entry name" value="ATP-grasp_3"/>
    <property type="match status" value="1"/>
</dbReference>
<protein>
    <submittedName>
        <fullName evidence="6">Carbamoylphosphate synthase large subunit</fullName>
    </submittedName>
</protein>
<dbReference type="Gene3D" id="3.40.50.20">
    <property type="match status" value="1"/>
</dbReference>